<keyword evidence="3" id="KW-0732">Signal</keyword>
<dbReference type="PIRSF" id="PIRSF002741">
    <property type="entry name" value="MppA"/>
    <property type="match status" value="1"/>
</dbReference>
<keyword evidence="6" id="KW-1185">Reference proteome</keyword>
<dbReference type="Pfam" id="PF00496">
    <property type="entry name" value="SBP_bac_5"/>
    <property type="match status" value="1"/>
</dbReference>
<organism evidence="5 6">
    <name type="scientific">Arthrobacter ginkgonis</name>
    <dbReference type="NCBI Taxonomy" id="1630594"/>
    <lineage>
        <taxon>Bacteria</taxon>
        <taxon>Bacillati</taxon>
        <taxon>Actinomycetota</taxon>
        <taxon>Actinomycetes</taxon>
        <taxon>Micrococcales</taxon>
        <taxon>Micrococcaceae</taxon>
        <taxon>Arthrobacter</taxon>
    </lineage>
</organism>
<dbReference type="InterPro" id="IPR030678">
    <property type="entry name" value="Peptide/Ni-bd"/>
</dbReference>
<dbReference type="Gene3D" id="3.90.76.10">
    <property type="entry name" value="Dipeptide-binding Protein, Domain 1"/>
    <property type="match status" value="1"/>
</dbReference>
<feature type="domain" description="Solute-binding protein family 5" evidence="4">
    <location>
        <begin position="72"/>
        <end position="385"/>
    </location>
</feature>
<keyword evidence="2" id="KW-0813">Transport</keyword>
<accession>A0ABP7C026</accession>
<evidence type="ECO:0000256" key="2">
    <source>
        <dbReference type="ARBA" id="ARBA00022448"/>
    </source>
</evidence>
<dbReference type="EMBL" id="BAABEO010000008">
    <property type="protein sequence ID" value="GAA3675188.1"/>
    <property type="molecule type" value="Genomic_DNA"/>
</dbReference>
<evidence type="ECO:0000313" key="6">
    <source>
        <dbReference type="Proteomes" id="UP001500752"/>
    </source>
</evidence>
<evidence type="ECO:0000313" key="5">
    <source>
        <dbReference type="EMBL" id="GAA3675188.1"/>
    </source>
</evidence>
<comment type="similarity">
    <text evidence="1">Belongs to the bacterial solute-binding protein 5 family.</text>
</comment>
<evidence type="ECO:0000259" key="4">
    <source>
        <dbReference type="Pfam" id="PF00496"/>
    </source>
</evidence>
<gene>
    <name evidence="5" type="ORF">GCM10023081_12020</name>
</gene>
<dbReference type="PANTHER" id="PTHR30290:SF9">
    <property type="entry name" value="OLIGOPEPTIDE-BINDING PROTEIN APPA"/>
    <property type="match status" value="1"/>
</dbReference>
<dbReference type="Proteomes" id="UP001500752">
    <property type="component" value="Unassembled WGS sequence"/>
</dbReference>
<dbReference type="InterPro" id="IPR039424">
    <property type="entry name" value="SBP_5"/>
</dbReference>
<dbReference type="SUPFAM" id="SSF53850">
    <property type="entry name" value="Periplasmic binding protein-like II"/>
    <property type="match status" value="1"/>
</dbReference>
<dbReference type="Gene3D" id="3.40.190.10">
    <property type="entry name" value="Periplasmic binding protein-like II"/>
    <property type="match status" value="1"/>
</dbReference>
<reference evidence="6" key="1">
    <citation type="journal article" date="2019" name="Int. J. Syst. Evol. Microbiol.">
        <title>The Global Catalogue of Microorganisms (GCM) 10K type strain sequencing project: providing services to taxonomists for standard genome sequencing and annotation.</title>
        <authorList>
            <consortium name="The Broad Institute Genomics Platform"/>
            <consortium name="The Broad Institute Genome Sequencing Center for Infectious Disease"/>
            <person name="Wu L."/>
            <person name="Ma J."/>
        </authorList>
    </citation>
    <scope>NUCLEOTIDE SEQUENCE [LARGE SCALE GENOMIC DNA]</scope>
    <source>
        <strain evidence="6">JCM 30742</strain>
    </source>
</reference>
<evidence type="ECO:0000256" key="3">
    <source>
        <dbReference type="ARBA" id="ARBA00022729"/>
    </source>
</evidence>
<dbReference type="PANTHER" id="PTHR30290">
    <property type="entry name" value="PERIPLASMIC BINDING COMPONENT OF ABC TRANSPORTER"/>
    <property type="match status" value="1"/>
</dbReference>
<name>A0ABP7C026_9MICC</name>
<comment type="caution">
    <text evidence="5">The sequence shown here is derived from an EMBL/GenBank/DDBJ whole genome shotgun (WGS) entry which is preliminary data.</text>
</comment>
<protein>
    <submittedName>
        <fullName evidence="5">ABC transporter substrate-binding protein</fullName>
    </submittedName>
</protein>
<evidence type="ECO:0000256" key="1">
    <source>
        <dbReference type="ARBA" id="ARBA00005695"/>
    </source>
</evidence>
<dbReference type="Gene3D" id="3.10.105.10">
    <property type="entry name" value="Dipeptide-binding Protein, Domain 3"/>
    <property type="match status" value="1"/>
</dbReference>
<sequence length="505" mass="53648">MLAVAAMLGVQGCAVGGASGSDAAAAADTIRIVLKEEPPTLEACQGSQNSTGLVTRNNIAEGLTSRDAATGKINPALATAWEQTSENTWTFTLRDGVRFHDGSTFEAEDAAFSIERMLTPELACDVAGQFFGGNDFKAAAIDATTLEVTTKVPDPILPLRLAFVGIVPSTTDATQKVREPIGTGPYAVSGWDAGTKLTLKRFDDYWGEAPGFATAEYMWRSEGTVRAAMVANGEADVAITLAPEDGAGDYGVQYNTNEVTFMRMDAGIAPLNDRRVREAINYALDKESMLATIFGGQGKLATQLVPEGVVGHNPDIEAWPYDMGRAKALIAEAKADGVPVDQKITIIGRSGFYPKADEAMEVVQNELIEAGLNVEIQMGDVNTWLQHLLRPLPTDFGPRLLMGMHGNQAGDASFTMRNNLGSEGGQSSYGTPELDALIEAGELATGQKRADAFAQALAYGHDEIVRDAMMVQVGALMAISPKVSYEPDSASGDEMRVADMHKAGQ</sequence>
<proteinExistence type="inferred from homology"/>
<dbReference type="InterPro" id="IPR000914">
    <property type="entry name" value="SBP_5_dom"/>
</dbReference>